<reference evidence="2 3" key="1">
    <citation type="submission" date="2018-10" db="EMBL/GenBank/DDBJ databases">
        <title>A high-quality apple genome assembly.</title>
        <authorList>
            <person name="Hu J."/>
        </authorList>
    </citation>
    <scope>NUCLEOTIDE SEQUENCE [LARGE SCALE GENOMIC DNA]</scope>
    <source>
        <strain evidence="3">cv. HFTH1</strain>
        <tissue evidence="2">Young leaf</tissue>
    </source>
</reference>
<evidence type="ECO:0000313" key="2">
    <source>
        <dbReference type="EMBL" id="RXH97176.1"/>
    </source>
</evidence>
<keyword evidence="3" id="KW-1185">Reference proteome</keyword>
<proteinExistence type="predicted"/>
<evidence type="ECO:0000256" key="1">
    <source>
        <dbReference type="SAM" id="MobiDB-lite"/>
    </source>
</evidence>
<comment type="caution">
    <text evidence="2">The sequence shown here is derived from an EMBL/GenBank/DDBJ whole genome shotgun (WGS) entry which is preliminary data.</text>
</comment>
<dbReference type="EMBL" id="RDQH01000332">
    <property type="protein sequence ID" value="RXH97176.1"/>
    <property type="molecule type" value="Genomic_DNA"/>
</dbReference>
<feature type="compositionally biased region" description="Low complexity" evidence="1">
    <location>
        <begin position="35"/>
        <end position="45"/>
    </location>
</feature>
<feature type="region of interest" description="Disordered" evidence="1">
    <location>
        <begin position="26"/>
        <end position="48"/>
    </location>
</feature>
<sequence>MSFLAGRLARKEGAYFLQESKQEVGRLVSQKKKLPSLPSKTSSTTTEHELQADMLPEVLRHSLPSKIFHQSSETTSSSDMTSKWVLESNSKNGHFLSAEALNPMRVYLLLPQENMGN</sequence>
<accession>A0A498JQ51</accession>
<protein>
    <submittedName>
        <fullName evidence="2">Uncharacterized protein</fullName>
    </submittedName>
</protein>
<dbReference type="AlphaFoldDB" id="A0A498JQ51"/>
<evidence type="ECO:0000313" key="3">
    <source>
        <dbReference type="Proteomes" id="UP000290289"/>
    </source>
</evidence>
<organism evidence="2 3">
    <name type="scientific">Malus domestica</name>
    <name type="common">Apple</name>
    <name type="synonym">Pyrus malus</name>
    <dbReference type="NCBI Taxonomy" id="3750"/>
    <lineage>
        <taxon>Eukaryota</taxon>
        <taxon>Viridiplantae</taxon>
        <taxon>Streptophyta</taxon>
        <taxon>Embryophyta</taxon>
        <taxon>Tracheophyta</taxon>
        <taxon>Spermatophyta</taxon>
        <taxon>Magnoliopsida</taxon>
        <taxon>eudicotyledons</taxon>
        <taxon>Gunneridae</taxon>
        <taxon>Pentapetalae</taxon>
        <taxon>rosids</taxon>
        <taxon>fabids</taxon>
        <taxon>Rosales</taxon>
        <taxon>Rosaceae</taxon>
        <taxon>Amygdaloideae</taxon>
        <taxon>Maleae</taxon>
        <taxon>Malus</taxon>
    </lineage>
</organism>
<dbReference type="PANTHER" id="PTHR36704:SF1">
    <property type="entry name" value="OS06G0239700 PROTEIN"/>
    <property type="match status" value="1"/>
</dbReference>
<dbReference type="PANTHER" id="PTHR36704">
    <property type="entry name" value="PROTEIN, PUTATIVE-RELATED"/>
    <property type="match status" value="1"/>
</dbReference>
<name>A0A498JQ51_MALDO</name>
<gene>
    <name evidence="2" type="ORF">DVH24_035844</name>
</gene>
<dbReference type="Proteomes" id="UP000290289">
    <property type="component" value="Chromosome 6"/>
</dbReference>